<feature type="domain" description="Protein kinase" evidence="11">
    <location>
        <begin position="133"/>
        <end position="399"/>
    </location>
</feature>
<dbReference type="CDD" id="cd13999">
    <property type="entry name" value="STKc_MAP3K-like"/>
    <property type="match status" value="1"/>
</dbReference>
<dbReference type="PROSITE" id="PS00108">
    <property type="entry name" value="PROTEIN_KINASE_ST"/>
    <property type="match status" value="1"/>
</dbReference>
<accession>A0A833QRA0</accession>
<dbReference type="AlphaFoldDB" id="A0A833QRA0"/>
<dbReference type="InterPro" id="IPR001245">
    <property type="entry name" value="Ser-Thr/Tyr_kinase_cat_dom"/>
</dbReference>
<keyword evidence="4" id="KW-0597">Phosphoprotein</keyword>
<dbReference type="PANTHER" id="PTHR44329">
    <property type="entry name" value="SERINE/THREONINE-PROTEIN KINASE TNNI3K-RELATED"/>
    <property type="match status" value="1"/>
</dbReference>
<protein>
    <recommendedName>
        <fullName evidence="2">non-specific serine/threonine protein kinase</fullName>
        <ecNumber evidence="2">2.7.11.1</ecNumber>
    </recommendedName>
</protein>
<name>A0A833QRA0_9POAL</name>
<dbReference type="SMART" id="SM00220">
    <property type="entry name" value="S_TKc"/>
    <property type="match status" value="1"/>
</dbReference>
<dbReference type="Proteomes" id="UP000623129">
    <property type="component" value="Unassembled WGS sequence"/>
</dbReference>
<keyword evidence="6" id="KW-0547">Nucleotide-binding</keyword>
<keyword evidence="13" id="KW-1185">Reference proteome</keyword>
<evidence type="ECO:0000313" key="12">
    <source>
        <dbReference type="EMBL" id="KAF3327789.1"/>
    </source>
</evidence>
<dbReference type="PRINTS" id="PR00109">
    <property type="entry name" value="TYRKINASE"/>
</dbReference>
<dbReference type="PANTHER" id="PTHR44329:SF84">
    <property type="entry name" value="PROTEIN KINASE LIKE PROTEIN"/>
    <property type="match status" value="1"/>
</dbReference>
<keyword evidence="7 12" id="KW-0418">Kinase</keyword>
<evidence type="ECO:0000256" key="1">
    <source>
        <dbReference type="ARBA" id="ARBA00010507"/>
    </source>
</evidence>
<comment type="similarity">
    <text evidence="1">Belongs to the protein kinase superfamily. TKL Ser/Thr protein kinase family. RAF subfamily.</text>
</comment>
<evidence type="ECO:0000256" key="5">
    <source>
        <dbReference type="ARBA" id="ARBA00022679"/>
    </source>
</evidence>
<dbReference type="Pfam" id="PF07714">
    <property type="entry name" value="PK_Tyr_Ser-Thr"/>
    <property type="match status" value="1"/>
</dbReference>
<evidence type="ECO:0000256" key="3">
    <source>
        <dbReference type="ARBA" id="ARBA00022527"/>
    </source>
</evidence>
<comment type="caution">
    <text evidence="12">The sequence shown here is derived from an EMBL/GenBank/DDBJ whole genome shotgun (WGS) entry which is preliminary data.</text>
</comment>
<dbReference type="OrthoDB" id="4062651at2759"/>
<keyword evidence="5" id="KW-0808">Transferase</keyword>
<comment type="catalytic activity">
    <reaction evidence="9">
        <text>L-threonyl-[protein] + ATP = O-phospho-L-threonyl-[protein] + ADP + H(+)</text>
        <dbReference type="Rhea" id="RHEA:46608"/>
        <dbReference type="Rhea" id="RHEA-COMP:11060"/>
        <dbReference type="Rhea" id="RHEA-COMP:11605"/>
        <dbReference type="ChEBI" id="CHEBI:15378"/>
        <dbReference type="ChEBI" id="CHEBI:30013"/>
        <dbReference type="ChEBI" id="CHEBI:30616"/>
        <dbReference type="ChEBI" id="CHEBI:61977"/>
        <dbReference type="ChEBI" id="CHEBI:456216"/>
        <dbReference type="EC" id="2.7.11.1"/>
    </reaction>
</comment>
<dbReference type="Gene3D" id="1.10.510.10">
    <property type="entry name" value="Transferase(Phosphotransferase) domain 1"/>
    <property type="match status" value="1"/>
</dbReference>
<dbReference type="EMBL" id="SWLB01000016">
    <property type="protein sequence ID" value="KAF3327789.1"/>
    <property type="molecule type" value="Genomic_DNA"/>
</dbReference>
<evidence type="ECO:0000256" key="9">
    <source>
        <dbReference type="ARBA" id="ARBA00047899"/>
    </source>
</evidence>
<keyword evidence="3" id="KW-0723">Serine/threonine-protein kinase</keyword>
<dbReference type="InterPro" id="IPR011009">
    <property type="entry name" value="Kinase-like_dom_sf"/>
</dbReference>
<evidence type="ECO:0000256" key="10">
    <source>
        <dbReference type="ARBA" id="ARBA00048679"/>
    </source>
</evidence>
<keyword evidence="8" id="KW-0067">ATP-binding</keyword>
<evidence type="ECO:0000256" key="6">
    <source>
        <dbReference type="ARBA" id="ARBA00022741"/>
    </source>
</evidence>
<sequence length="417" mass="46950">MFANPEYPKMMENGNSPNNFHDAMLYHKLSEGTHMSTDSTATTTDLNGTHMSVDMISSVGSNASGTLMLNHPGNRFVPDASNTENSYYHAPPTATQALLYGKSDLLVRSLMDHRYPTETVENYDAWTIDTSKLHVGNAFAQGAFGKIYKGTYNGEDVAVKLLERVPAEEPTIDKSLLMEQQFHQEVKMLANLSHPNIVRFIGMCKKHGVLCIVTEYEKGGSVRQFLTKRQHNRGVPLKLAVRQALDVARGMAYIHMLGLIHRDLKSDNLLIAGDKSIKIADFGVARIEERPEGMTPETGTYRWMAPEMIQHRPYTHKVDVYSFGIVLWELVTGRVPFENMTAVQAAFAVVNRGIRPTVPADCYPSLANLMMRCWDTEPDVRPPFSEIVRMLEETEREILNTIRSARFRCCVSPMTME</sequence>
<evidence type="ECO:0000256" key="2">
    <source>
        <dbReference type="ARBA" id="ARBA00012513"/>
    </source>
</evidence>
<evidence type="ECO:0000256" key="8">
    <source>
        <dbReference type="ARBA" id="ARBA00022840"/>
    </source>
</evidence>
<proteinExistence type="inferred from homology"/>
<dbReference type="InterPro" id="IPR008271">
    <property type="entry name" value="Ser/Thr_kinase_AS"/>
</dbReference>
<dbReference type="GO" id="GO:0004674">
    <property type="term" value="F:protein serine/threonine kinase activity"/>
    <property type="evidence" value="ECO:0007669"/>
    <property type="project" value="UniProtKB-KW"/>
</dbReference>
<dbReference type="Gene3D" id="3.30.200.20">
    <property type="entry name" value="Phosphorylase Kinase, domain 1"/>
    <property type="match status" value="1"/>
</dbReference>
<dbReference type="InterPro" id="IPR000719">
    <property type="entry name" value="Prot_kinase_dom"/>
</dbReference>
<comment type="catalytic activity">
    <reaction evidence="10">
        <text>L-seryl-[protein] + ATP = O-phospho-L-seryl-[protein] + ADP + H(+)</text>
        <dbReference type="Rhea" id="RHEA:17989"/>
        <dbReference type="Rhea" id="RHEA-COMP:9863"/>
        <dbReference type="Rhea" id="RHEA-COMP:11604"/>
        <dbReference type="ChEBI" id="CHEBI:15378"/>
        <dbReference type="ChEBI" id="CHEBI:29999"/>
        <dbReference type="ChEBI" id="CHEBI:30616"/>
        <dbReference type="ChEBI" id="CHEBI:83421"/>
        <dbReference type="ChEBI" id="CHEBI:456216"/>
        <dbReference type="EC" id="2.7.11.1"/>
    </reaction>
</comment>
<dbReference type="EC" id="2.7.11.1" evidence="2"/>
<dbReference type="PROSITE" id="PS50011">
    <property type="entry name" value="PROTEIN_KINASE_DOM"/>
    <property type="match status" value="1"/>
</dbReference>
<dbReference type="SUPFAM" id="SSF56112">
    <property type="entry name" value="Protein kinase-like (PK-like)"/>
    <property type="match status" value="1"/>
</dbReference>
<evidence type="ECO:0000256" key="4">
    <source>
        <dbReference type="ARBA" id="ARBA00022553"/>
    </source>
</evidence>
<reference evidence="12" key="1">
    <citation type="submission" date="2020-01" db="EMBL/GenBank/DDBJ databases">
        <title>Genome sequence of Kobresia littledalei, the first chromosome-level genome in the family Cyperaceae.</title>
        <authorList>
            <person name="Qu G."/>
        </authorList>
    </citation>
    <scope>NUCLEOTIDE SEQUENCE</scope>
    <source>
        <strain evidence="12">C.B.Clarke</strain>
        <tissue evidence="12">Leaf</tissue>
    </source>
</reference>
<dbReference type="InterPro" id="IPR051681">
    <property type="entry name" value="Ser/Thr_Kinases-Pseudokinases"/>
</dbReference>
<evidence type="ECO:0000313" key="13">
    <source>
        <dbReference type="Proteomes" id="UP000623129"/>
    </source>
</evidence>
<dbReference type="FunFam" id="3.30.200.20:FF:000060">
    <property type="entry name" value="Serine/threonine-protein kinase isoform 1"/>
    <property type="match status" value="1"/>
</dbReference>
<gene>
    <name evidence="12" type="ORF">FCM35_KLT06395</name>
</gene>
<organism evidence="12 13">
    <name type="scientific">Carex littledalei</name>
    <dbReference type="NCBI Taxonomy" id="544730"/>
    <lineage>
        <taxon>Eukaryota</taxon>
        <taxon>Viridiplantae</taxon>
        <taxon>Streptophyta</taxon>
        <taxon>Embryophyta</taxon>
        <taxon>Tracheophyta</taxon>
        <taxon>Spermatophyta</taxon>
        <taxon>Magnoliopsida</taxon>
        <taxon>Liliopsida</taxon>
        <taxon>Poales</taxon>
        <taxon>Cyperaceae</taxon>
        <taxon>Cyperoideae</taxon>
        <taxon>Cariceae</taxon>
        <taxon>Carex</taxon>
        <taxon>Carex subgen. Euthyceras</taxon>
    </lineage>
</organism>
<dbReference type="GO" id="GO:0005524">
    <property type="term" value="F:ATP binding"/>
    <property type="evidence" value="ECO:0007669"/>
    <property type="project" value="UniProtKB-KW"/>
</dbReference>
<evidence type="ECO:0000259" key="11">
    <source>
        <dbReference type="PROSITE" id="PS50011"/>
    </source>
</evidence>
<dbReference type="FunFam" id="1.10.510.10:FF:000316">
    <property type="entry name" value="serine/threonine-protein kinase HT1"/>
    <property type="match status" value="1"/>
</dbReference>
<evidence type="ECO:0000256" key="7">
    <source>
        <dbReference type="ARBA" id="ARBA00022777"/>
    </source>
</evidence>